<gene>
    <name evidence="3" type="ORF">J2Z34_001175</name>
</gene>
<sequence length="476" mass="53768">MRNVFITGATGNMGWPLIKRLVGRQDIRLIVLASPKDRRIETLQEMSRKGQLSIVCADVCDRDALCEPVREADIIIHMAAVVSPAADKLPELAMEVNLNGTKNILSAIKDQGREASVKLVFIGSVAETGDRRPPLHWGRVGDPVKPAMFDTYALSKLRAEREVAESGLEFWVSLRQTGIMHKGLLSVRDGIIFHQPLNNCMEWISDEDSANMLEHIIDYDLPKEFWKHIYNVGGGETCRLTYYEFMEMLYRSIGIRDIIKVMEPSWFALGNFHGQYYLDSDILEGFLHFRSESAKDFAKRVRRKLPIGIKLSGMFGPSPVKRGMSSISSNKGGSLQWMRKKDGAKIDAFYGSMGSLQLIPGWETWIPVRSTRESEKIILSHGYDEGKGLEGIDFNDLKEIADFRGGRLLSEGYDGDLWRKLNWECPLGHRFEASPGLIAHGGHFCPVCDGNWEEYDSISASSPFFRQVYEPLKLNK</sequence>
<dbReference type="Proteomes" id="UP001519271">
    <property type="component" value="Unassembled WGS sequence"/>
</dbReference>
<reference evidence="3 4" key="1">
    <citation type="submission" date="2021-03" db="EMBL/GenBank/DDBJ databases">
        <title>Genomic Encyclopedia of Type Strains, Phase IV (KMG-IV): sequencing the most valuable type-strain genomes for metagenomic binning, comparative biology and taxonomic classification.</title>
        <authorList>
            <person name="Goeker M."/>
        </authorList>
    </citation>
    <scope>NUCLEOTIDE SEQUENCE [LARGE SCALE GENOMIC DNA]</scope>
    <source>
        <strain evidence="3 4">DSM 6139</strain>
    </source>
</reference>
<dbReference type="InterPro" id="IPR002225">
    <property type="entry name" value="3Beta_OHSteriod_DH/Estase"/>
</dbReference>
<dbReference type="PANTHER" id="PTHR42687">
    <property type="entry name" value="L-THREONINE 3-DEHYDROGENASE"/>
    <property type="match status" value="1"/>
</dbReference>
<comment type="caution">
    <text evidence="3">The sequence shown here is derived from an EMBL/GenBank/DDBJ whole genome shotgun (WGS) entry which is preliminary data.</text>
</comment>
<dbReference type="PANTHER" id="PTHR42687:SF1">
    <property type="entry name" value="L-THREONINE 3-DEHYDROGENASE, MITOCHONDRIAL"/>
    <property type="match status" value="1"/>
</dbReference>
<proteinExistence type="inferred from homology"/>
<organism evidence="3 4">
    <name type="scientific">Youngiibacter multivorans</name>
    <dbReference type="NCBI Taxonomy" id="937251"/>
    <lineage>
        <taxon>Bacteria</taxon>
        <taxon>Bacillati</taxon>
        <taxon>Bacillota</taxon>
        <taxon>Clostridia</taxon>
        <taxon>Eubacteriales</taxon>
        <taxon>Clostridiaceae</taxon>
        <taxon>Youngiibacter</taxon>
    </lineage>
</organism>
<evidence type="ECO:0000313" key="4">
    <source>
        <dbReference type="Proteomes" id="UP001519271"/>
    </source>
</evidence>
<protein>
    <submittedName>
        <fullName evidence="3">Nucleoside-diphosphate-sugar epimerase</fullName>
    </submittedName>
</protein>
<dbReference type="Pfam" id="PF01073">
    <property type="entry name" value="3Beta_HSD"/>
    <property type="match status" value="1"/>
</dbReference>
<dbReference type="SUPFAM" id="SSF51735">
    <property type="entry name" value="NAD(P)-binding Rossmann-fold domains"/>
    <property type="match status" value="1"/>
</dbReference>
<dbReference type="InterPro" id="IPR036291">
    <property type="entry name" value="NAD(P)-bd_dom_sf"/>
</dbReference>
<feature type="domain" description="3-beta hydroxysteroid dehydrogenase/isomerase" evidence="2">
    <location>
        <begin position="6"/>
        <end position="166"/>
    </location>
</feature>
<dbReference type="InterPro" id="IPR051225">
    <property type="entry name" value="NAD(P)_epim/dehydratase"/>
</dbReference>
<dbReference type="RefSeq" id="WP_209458926.1">
    <property type="nucleotide sequence ID" value="NZ_JAGGKC010000007.1"/>
</dbReference>
<accession>A0ABS4G2C7</accession>
<evidence type="ECO:0000259" key="2">
    <source>
        <dbReference type="Pfam" id="PF01073"/>
    </source>
</evidence>
<dbReference type="EMBL" id="JAGGKC010000007">
    <property type="protein sequence ID" value="MBP1918698.1"/>
    <property type="molecule type" value="Genomic_DNA"/>
</dbReference>
<evidence type="ECO:0000256" key="1">
    <source>
        <dbReference type="ARBA" id="ARBA00007637"/>
    </source>
</evidence>
<keyword evidence="4" id="KW-1185">Reference proteome</keyword>
<comment type="similarity">
    <text evidence="1">Belongs to the NAD(P)-dependent epimerase/dehydratase family.</text>
</comment>
<evidence type="ECO:0000313" key="3">
    <source>
        <dbReference type="EMBL" id="MBP1918698.1"/>
    </source>
</evidence>
<dbReference type="Gene3D" id="3.40.50.720">
    <property type="entry name" value="NAD(P)-binding Rossmann-like Domain"/>
    <property type="match status" value="1"/>
</dbReference>
<name>A0ABS4G2C7_9CLOT</name>